<dbReference type="PANTHER" id="PTHR39966:SF3">
    <property type="entry name" value="DUF438 DOMAIN-CONTAINING PROTEIN"/>
    <property type="match status" value="1"/>
</dbReference>
<dbReference type="AlphaFoldDB" id="A0A3L7DYP9"/>
<dbReference type="Pfam" id="PF01814">
    <property type="entry name" value="Hemerythrin"/>
    <property type="match status" value="1"/>
</dbReference>
<dbReference type="InterPro" id="IPR012312">
    <property type="entry name" value="Hemerythrin-like"/>
</dbReference>
<dbReference type="Gene3D" id="1.20.120.520">
    <property type="entry name" value="nmb1532 protein domain like"/>
    <property type="match status" value="1"/>
</dbReference>
<evidence type="ECO:0000259" key="1">
    <source>
        <dbReference type="Pfam" id="PF01814"/>
    </source>
</evidence>
<evidence type="ECO:0000313" key="2">
    <source>
        <dbReference type="EMBL" id="RLQ21121.1"/>
    </source>
</evidence>
<sequence>MTSIATLMQDNHRHCDELYAAAETAVDNSDWDTADSAWRAFSEEFERHITDKEEGQLFPALEAANGPAGPIGVMRMEHEQMRALLIQMEEALASRDTRQFLGLGETFMMLTQQHNMKEENILYPIMDQLIPGQADDLL</sequence>
<proteinExistence type="predicted"/>
<organism evidence="2 3">
    <name type="scientific">Seongchinamella sediminis</name>
    <dbReference type="NCBI Taxonomy" id="2283635"/>
    <lineage>
        <taxon>Bacteria</taxon>
        <taxon>Pseudomonadati</taxon>
        <taxon>Pseudomonadota</taxon>
        <taxon>Gammaproteobacteria</taxon>
        <taxon>Cellvibrionales</taxon>
        <taxon>Halieaceae</taxon>
        <taxon>Seongchinamella</taxon>
    </lineage>
</organism>
<feature type="domain" description="Hemerythrin-like" evidence="1">
    <location>
        <begin position="5"/>
        <end position="125"/>
    </location>
</feature>
<name>A0A3L7DYP9_9GAMM</name>
<dbReference type="EMBL" id="QRAN01000016">
    <property type="protein sequence ID" value="RLQ21121.1"/>
    <property type="molecule type" value="Genomic_DNA"/>
</dbReference>
<dbReference type="GO" id="GO:0005886">
    <property type="term" value="C:plasma membrane"/>
    <property type="evidence" value="ECO:0007669"/>
    <property type="project" value="TreeGrafter"/>
</dbReference>
<keyword evidence="3" id="KW-1185">Reference proteome</keyword>
<dbReference type="PANTHER" id="PTHR39966">
    <property type="entry name" value="BLL2471 PROTEIN-RELATED"/>
    <property type="match status" value="1"/>
</dbReference>
<comment type="caution">
    <text evidence="2">The sequence shown here is derived from an EMBL/GenBank/DDBJ whole genome shotgun (WGS) entry which is preliminary data.</text>
</comment>
<protein>
    <submittedName>
        <fullName evidence="2">Hemerythrin domain-containing protein</fullName>
    </submittedName>
</protein>
<gene>
    <name evidence="2" type="ORF">DWB85_14260</name>
</gene>
<accession>A0A3L7DYP9</accession>
<dbReference type="OrthoDB" id="9797132at2"/>
<dbReference type="Proteomes" id="UP000265509">
    <property type="component" value="Unassembled WGS sequence"/>
</dbReference>
<reference evidence="2 3" key="1">
    <citation type="submission" date="2018-07" db="EMBL/GenBank/DDBJ databases">
        <title>Halioglobus sp. genome submission.</title>
        <authorList>
            <person name="Ye M.-Q."/>
            <person name="Du Z.-J."/>
        </authorList>
    </citation>
    <scope>NUCLEOTIDE SEQUENCE [LARGE SCALE GENOMIC DNA]</scope>
    <source>
        <strain evidence="2 3">U0301</strain>
    </source>
</reference>
<evidence type="ECO:0000313" key="3">
    <source>
        <dbReference type="Proteomes" id="UP000265509"/>
    </source>
</evidence>
<dbReference type="RefSeq" id="WP_117956094.1">
    <property type="nucleotide sequence ID" value="NZ_QRAN01000016.1"/>
</dbReference>